<dbReference type="SUPFAM" id="SSF56601">
    <property type="entry name" value="beta-lactamase/transpeptidase-like"/>
    <property type="match status" value="1"/>
</dbReference>
<comment type="caution">
    <text evidence="3">The sequence shown here is derived from an EMBL/GenBank/DDBJ whole genome shotgun (WGS) entry which is preliminary data.</text>
</comment>
<feature type="signal peptide" evidence="1">
    <location>
        <begin position="1"/>
        <end position="29"/>
    </location>
</feature>
<dbReference type="Pfam" id="PF00144">
    <property type="entry name" value="Beta-lactamase"/>
    <property type="match status" value="1"/>
</dbReference>
<evidence type="ECO:0000256" key="1">
    <source>
        <dbReference type="SAM" id="SignalP"/>
    </source>
</evidence>
<dbReference type="PANTHER" id="PTHR43283:SF14">
    <property type="entry name" value="BLL8153 PROTEIN"/>
    <property type="match status" value="1"/>
</dbReference>
<dbReference type="EC" id="3.5.1.46" evidence="3"/>
<name>A0ABU1MK91_9SPHN</name>
<keyword evidence="4" id="KW-1185">Reference proteome</keyword>
<feature type="chain" id="PRO_5045134898" evidence="1">
    <location>
        <begin position="30"/>
        <end position="433"/>
    </location>
</feature>
<keyword evidence="3" id="KW-0378">Hydrolase</keyword>
<feature type="domain" description="Beta-lactamase-related" evidence="2">
    <location>
        <begin position="113"/>
        <end position="403"/>
    </location>
</feature>
<dbReference type="Proteomes" id="UP001184150">
    <property type="component" value="Unassembled WGS sequence"/>
</dbReference>
<evidence type="ECO:0000313" key="3">
    <source>
        <dbReference type="EMBL" id="MDR6510568.1"/>
    </source>
</evidence>
<dbReference type="GO" id="GO:0019875">
    <property type="term" value="F:6-aminohexanoate-dimer hydrolase activity"/>
    <property type="evidence" value="ECO:0007669"/>
    <property type="project" value="UniProtKB-EC"/>
</dbReference>
<dbReference type="Gene3D" id="3.40.710.10">
    <property type="entry name" value="DD-peptidase/beta-lactamase superfamily"/>
    <property type="match status" value="1"/>
</dbReference>
<sequence>MVFPRKKAALALASATLALAQAFATPALAQTAPPHVLPNGQVPPNLAAARTHMLEAPENMLTFHTMDQLFQTRPVPRSGPITALPRVDQALPDAVLGTTKMTEDQWEDRTFTNALLVMRDGKIVHESYRNNTDASTHYISFSMAKSITSIMVGIAVNQGFIKSIDQPATDYVPELKGSGYDGVTIRQLLQMRSGVDYEERYDFGATPSVAAKIFLNAVVANTERFADTAPRLGRKWKPGSHFNYSTLDTSVLGWILERATKQPLATYMTNTLWQPMGMESYGFWLADGAPGVGRELNGMGYNATLRDFARLGQMMLDEGKFNGRQILPADWVHQATAMVPNADPGTPPPPASVTDPFARSGYGFQWWKIDDTGAYTALGLQGQFIYVHPATRTVIVKLSFFPPEGSDLGNRALEETLAYFKTLVNWSATAPKP</sequence>
<dbReference type="InterPro" id="IPR012338">
    <property type="entry name" value="Beta-lactam/transpept-like"/>
</dbReference>
<keyword evidence="1" id="KW-0732">Signal</keyword>
<organism evidence="3 4">
    <name type="scientific">Novosphingobium capsulatum</name>
    <dbReference type="NCBI Taxonomy" id="13688"/>
    <lineage>
        <taxon>Bacteria</taxon>
        <taxon>Pseudomonadati</taxon>
        <taxon>Pseudomonadota</taxon>
        <taxon>Alphaproteobacteria</taxon>
        <taxon>Sphingomonadales</taxon>
        <taxon>Sphingomonadaceae</taxon>
        <taxon>Novosphingobium</taxon>
    </lineage>
</organism>
<dbReference type="InterPro" id="IPR001466">
    <property type="entry name" value="Beta-lactam-related"/>
</dbReference>
<dbReference type="RefSeq" id="WP_309804775.1">
    <property type="nucleotide sequence ID" value="NZ_JAVDRD010000003.1"/>
</dbReference>
<evidence type="ECO:0000313" key="4">
    <source>
        <dbReference type="Proteomes" id="UP001184150"/>
    </source>
</evidence>
<proteinExistence type="predicted"/>
<evidence type="ECO:0000259" key="2">
    <source>
        <dbReference type="Pfam" id="PF00144"/>
    </source>
</evidence>
<accession>A0ABU1MK91</accession>
<dbReference type="EMBL" id="JAVDRD010000003">
    <property type="protein sequence ID" value="MDR6510568.1"/>
    <property type="molecule type" value="Genomic_DNA"/>
</dbReference>
<gene>
    <name evidence="3" type="ORF">J2792_001434</name>
</gene>
<dbReference type="InterPro" id="IPR050789">
    <property type="entry name" value="Diverse_Enzym_Activities"/>
</dbReference>
<protein>
    <submittedName>
        <fullName evidence="3">CubicO group peptidase (Beta-lactamase class C family)</fullName>
        <ecNumber evidence="3">3.5.1.46</ecNumber>
    </submittedName>
</protein>
<reference evidence="3 4" key="1">
    <citation type="submission" date="2023-07" db="EMBL/GenBank/DDBJ databases">
        <title>Sorghum-associated microbial communities from plants grown in Nebraska, USA.</title>
        <authorList>
            <person name="Schachtman D."/>
        </authorList>
    </citation>
    <scope>NUCLEOTIDE SEQUENCE [LARGE SCALE GENOMIC DNA]</scope>
    <source>
        <strain evidence="3 4">DS1027</strain>
    </source>
</reference>
<dbReference type="PANTHER" id="PTHR43283">
    <property type="entry name" value="BETA-LACTAMASE-RELATED"/>
    <property type="match status" value="1"/>
</dbReference>